<dbReference type="PANTHER" id="PTHR42982:SF1">
    <property type="entry name" value="SEC-INDEPENDENT PROTEIN TRANSLOCASE PROTEIN TATA"/>
    <property type="match status" value="1"/>
</dbReference>
<evidence type="ECO:0000256" key="8">
    <source>
        <dbReference type="ARBA" id="ARBA00023136"/>
    </source>
</evidence>
<evidence type="ECO:0000256" key="2">
    <source>
        <dbReference type="ARBA" id="ARBA00022448"/>
    </source>
</evidence>
<dbReference type="NCBIfam" id="NF011430">
    <property type="entry name" value="PRK14861.1"/>
    <property type="match status" value="1"/>
</dbReference>
<evidence type="ECO:0000313" key="11">
    <source>
        <dbReference type="Proteomes" id="UP000197032"/>
    </source>
</evidence>
<dbReference type="RefSeq" id="WP_088552712.1">
    <property type="nucleotide sequence ID" value="NZ_BDGJ01000005.1"/>
</dbReference>
<proteinExistence type="inferred from homology"/>
<keyword evidence="8 9" id="KW-0472">Membrane</keyword>
<keyword evidence="3 9" id="KW-1003">Cell membrane</keyword>
<evidence type="ECO:0000256" key="6">
    <source>
        <dbReference type="ARBA" id="ARBA00022989"/>
    </source>
</evidence>
<comment type="similarity">
    <text evidence="9">Belongs to the TatA/E family.</text>
</comment>
<dbReference type="HAMAP" id="MF_00236">
    <property type="entry name" value="TatA_E"/>
    <property type="match status" value="1"/>
</dbReference>
<comment type="function">
    <text evidence="9">Part of the twin-arginine translocation (Tat) system that transports large folded proteins containing a characteristic twin-arginine motif in their signal peptide across membranes. TatA could form the protein-conducting channel of the Tat system.</text>
</comment>
<keyword evidence="2 9" id="KW-0813">Transport</keyword>
<dbReference type="PRINTS" id="PR01506">
    <property type="entry name" value="TATBPROTEIN"/>
</dbReference>
<dbReference type="AlphaFoldDB" id="A0A1Z5HP95"/>
<dbReference type="Gene3D" id="1.20.5.3310">
    <property type="match status" value="1"/>
</dbReference>
<evidence type="ECO:0000256" key="5">
    <source>
        <dbReference type="ARBA" id="ARBA00022927"/>
    </source>
</evidence>
<dbReference type="GO" id="GO:0008320">
    <property type="term" value="F:protein transmembrane transporter activity"/>
    <property type="evidence" value="ECO:0007669"/>
    <property type="project" value="UniProtKB-UniRule"/>
</dbReference>
<organism evidence="10 11">
    <name type="scientific">Calderihabitans maritimus</name>
    <dbReference type="NCBI Taxonomy" id="1246530"/>
    <lineage>
        <taxon>Bacteria</taxon>
        <taxon>Bacillati</taxon>
        <taxon>Bacillota</taxon>
        <taxon>Clostridia</taxon>
        <taxon>Neomoorellales</taxon>
        <taxon>Calderihabitantaceae</taxon>
        <taxon>Calderihabitans</taxon>
    </lineage>
</organism>
<comment type="caution">
    <text evidence="10">The sequence shown here is derived from an EMBL/GenBank/DDBJ whole genome shotgun (WGS) entry which is preliminary data.</text>
</comment>
<gene>
    <name evidence="9" type="primary">tatA</name>
    <name evidence="10" type="ORF">KKC1_02870</name>
</gene>
<dbReference type="PANTHER" id="PTHR42982">
    <property type="entry name" value="SEC-INDEPENDENT PROTEIN TRANSLOCASE PROTEIN TATA"/>
    <property type="match status" value="1"/>
</dbReference>
<dbReference type="EMBL" id="BDGJ01000005">
    <property type="protein sequence ID" value="GAW91125.1"/>
    <property type="molecule type" value="Genomic_DNA"/>
</dbReference>
<accession>A0A1Z5HP95</accession>
<reference evidence="11" key="1">
    <citation type="journal article" date="2017" name="Appl. Environ. Microbiol.">
        <title>Genomic analysis of Calderihabitans maritimus KKC1, a thermophilic hydrogenogenic carboxydotrophic bacterium isolated from marine sediment.</title>
        <authorList>
            <person name="Omae K."/>
            <person name="Yoneda Y."/>
            <person name="Fukuyama Y."/>
            <person name="Yoshida T."/>
            <person name="Sako Y."/>
        </authorList>
    </citation>
    <scope>NUCLEOTIDE SEQUENCE [LARGE SCALE GENOMIC DNA]</scope>
    <source>
        <strain evidence="11">KKC1</strain>
    </source>
</reference>
<dbReference type="GO" id="GO:0043953">
    <property type="term" value="P:protein transport by the Tat complex"/>
    <property type="evidence" value="ECO:0007669"/>
    <property type="project" value="UniProtKB-UniRule"/>
</dbReference>
<keyword evidence="6 9" id="KW-1133">Transmembrane helix</keyword>
<evidence type="ECO:0000256" key="1">
    <source>
        <dbReference type="ARBA" id="ARBA00004162"/>
    </source>
</evidence>
<comment type="subcellular location">
    <subcellularLocation>
        <location evidence="1 9">Cell membrane</location>
        <topology evidence="1 9">Single-pass membrane protein</topology>
    </subcellularLocation>
</comment>
<evidence type="ECO:0000256" key="7">
    <source>
        <dbReference type="ARBA" id="ARBA00023010"/>
    </source>
</evidence>
<dbReference type="Pfam" id="PF02416">
    <property type="entry name" value="TatA_B_E"/>
    <property type="match status" value="1"/>
</dbReference>
<evidence type="ECO:0000313" key="10">
    <source>
        <dbReference type="EMBL" id="GAW91125.1"/>
    </source>
</evidence>
<keyword evidence="5 9" id="KW-0653">Protein transport</keyword>
<dbReference type="InterPro" id="IPR006312">
    <property type="entry name" value="TatA/E"/>
</dbReference>
<evidence type="ECO:0000256" key="4">
    <source>
        <dbReference type="ARBA" id="ARBA00022692"/>
    </source>
</evidence>
<keyword evidence="4 9" id="KW-0812">Transmembrane</keyword>
<comment type="subunit">
    <text evidence="9">Forms a complex with TatC.</text>
</comment>
<dbReference type="InterPro" id="IPR003369">
    <property type="entry name" value="TatA/B/E"/>
</dbReference>
<keyword evidence="11" id="KW-1185">Reference proteome</keyword>
<dbReference type="Proteomes" id="UP000197032">
    <property type="component" value="Unassembled WGS sequence"/>
</dbReference>
<dbReference type="GO" id="GO:0033281">
    <property type="term" value="C:TAT protein transport complex"/>
    <property type="evidence" value="ECO:0007669"/>
    <property type="project" value="UniProtKB-UniRule"/>
</dbReference>
<evidence type="ECO:0000256" key="3">
    <source>
        <dbReference type="ARBA" id="ARBA00022475"/>
    </source>
</evidence>
<dbReference type="NCBIfam" id="TIGR01411">
    <property type="entry name" value="tatAE"/>
    <property type="match status" value="1"/>
</dbReference>
<feature type="transmembrane region" description="Helical" evidence="9">
    <location>
        <begin position="12"/>
        <end position="29"/>
    </location>
</feature>
<sequence length="67" mass="7450">MFGIISTPGPWELILILILALIIFGPGKLPEVGRAIGKSLREFRKASREVTEKISEELEDKEKAGEK</sequence>
<keyword evidence="7 9" id="KW-0811">Translocation</keyword>
<dbReference type="OrthoDB" id="9800908at2"/>
<name>A0A1Z5HP95_9FIRM</name>
<evidence type="ECO:0000256" key="9">
    <source>
        <dbReference type="HAMAP-Rule" id="MF_00236"/>
    </source>
</evidence>
<protein>
    <recommendedName>
        <fullName evidence="9">Sec-independent protein translocase protein TatA</fullName>
    </recommendedName>
</protein>